<evidence type="ECO:0000313" key="1">
    <source>
        <dbReference type="EMBL" id="CAG8586127.1"/>
    </source>
</evidence>
<dbReference type="GO" id="GO:0003676">
    <property type="term" value="F:nucleic acid binding"/>
    <property type="evidence" value="ECO:0007669"/>
    <property type="project" value="InterPro"/>
</dbReference>
<gene>
    <name evidence="1" type="ORF">DEBURN_LOCUS8815</name>
</gene>
<dbReference type="EMBL" id="CAJVPK010001420">
    <property type="protein sequence ID" value="CAG8586127.1"/>
    <property type="molecule type" value="Genomic_DNA"/>
</dbReference>
<dbReference type="AlphaFoldDB" id="A0A9N9C3Y9"/>
<reference evidence="1" key="1">
    <citation type="submission" date="2021-06" db="EMBL/GenBank/DDBJ databases">
        <authorList>
            <person name="Kallberg Y."/>
            <person name="Tangrot J."/>
            <person name="Rosling A."/>
        </authorList>
    </citation>
    <scope>NUCLEOTIDE SEQUENCE</scope>
    <source>
        <strain evidence="1">AZ414A</strain>
    </source>
</reference>
<evidence type="ECO:0000313" key="2">
    <source>
        <dbReference type="Proteomes" id="UP000789706"/>
    </source>
</evidence>
<dbReference type="Proteomes" id="UP000789706">
    <property type="component" value="Unassembled WGS sequence"/>
</dbReference>
<dbReference type="InterPro" id="IPR036397">
    <property type="entry name" value="RNaseH_sf"/>
</dbReference>
<proteinExistence type="predicted"/>
<dbReference type="OrthoDB" id="2416077at2759"/>
<dbReference type="Gene3D" id="3.30.420.10">
    <property type="entry name" value="Ribonuclease H-like superfamily/Ribonuclease H"/>
    <property type="match status" value="1"/>
</dbReference>
<organism evidence="1 2">
    <name type="scientific">Diversispora eburnea</name>
    <dbReference type="NCBI Taxonomy" id="1213867"/>
    <lineage>
        <taxon>Eukaryota</taxon>
        <taxon>Fungi</taxon>
        <taxon>Fungi incertae sedis</taxon>
        <taxon>Mucoromycota</taxon>
        <taxon>Glomeromycotina</taxon>
        <taxon>Glomeromycetes</taxon>
        <taxon>Diversisporales</taxon>
        <taxon>Diversisporaceae</taxon>
        <taxon>Diversispora</taxon>
    </lineage>
</organism>
<keyword evidence="2" id="KW-1185">Reference proteome</keyword>
<name>A0A9N9C3Y9_9GLOM</name>
<protein>
    <submittedName>
        <fullName evidence="1">7018_t:CDS:1</fullName>
    </submittedName>
</protein>
<comment type="caution">
    <text evidence="1">The sequence shown here is derived from an EMBL/GenBank/DDBJ whole genome shotgun (WGS) entry which is preliminary data.</text>
</comment>
<accession>A0A9N9C3Y9</accession>
<sequence length="74" mass="8528">MNSDVYINTLVNNFISWVQDCPNATLQQDGTSYLIRVAKEEWQNINIEIFHNLISNLSNCIKAIIKAKGEHTKY</sequence>